<protein>
    <recommendedName>
        <fullName evidence="3">GTP cyclohydrolase 1 type 2 homolog</fullName>
    </recommendedName>
</protein>
<dbReference type="PANTHER" id="PTHR13799:SF14">
    <property type="entry name" value="GTP CYCLOHYDROLASE 1 TYPE 2 HOMOLOG"/>
    <property type="match status" value="1"/>
</dbReference>
<comment type="subunit">
    <text evidence="2">Homohexamer.</text>
</comment>
<evidence type="ECO:0000256" key="5">
    <source>
        <dbReference type="PIRSR" id="PIRSR602678-1"/>
    </source>
</evidence>
<dbReference type="InterPro" id="IPR002678">
    <property type="entry name" value="DUF34/NIF3"/>
</dbReference>
<feature type="binding site" evidence="5">
    <location>
        <position position="65"/>
    </location>
    <ligand>
        <name>a divalent metal cation</name>
        <dbReference type="ChEBI" id="CHEBI:60240"/>
        <label>1</label>
    </ligand>
</feature>
<evidence type="ECO:0000256" key="4">
    <source>
        <dbReference type="ARBA" id="ARBA00022723"/>
    </source>
</evidence>
<dbReference type="GO" id="GO:0005737">
    <property type="term" value="C:cytoplasm"/>
    <property type="evidence" value="ECO:0007669"/>
    <property type="project" value="TreeGrafter"/>
</dbReference>
<dbReference type="NCBIfam" id="TIGR00486">
    <property type="entry name" value="YbgI_SA1388"/>
    <property type="match status" value="1"/>
</dbReference>
<reference evidence="6" key="1">
    <citation type="submission" date="2022-12" db="EMBL/GenBank/DDBJ databases">
        <title>Paraconexibacter alkalitolerans sp. nov. and Baekduia alba sp. nov., isolated from soil and emended description of the genera Paraconexibacter (Chun et al., 2020) and Baekduia (An et al., 2020).</title>
        <authorList>
            <person name="Vieira S."/>
            <person name="Huber K.J."/>
            <person name="Geppert A."/>
            <person name="Wolf J."/>
            <person name="Neumann-Schaal M."/>
            <person name="Muesken M."/>
            <person name="Overmann J."/>
        </authorList>
    </citation>
    <scope>NUCLEOTIDE SEQUENCE</scope>
    <source>
        <strain evidence="6">AEG42_29</strain>
    </source>
</reference>
<dbReference type="Gene3D" id="3.40.1390.30">
    <property type="entry name" value="NIF3 (NGG1p interacting factor 3)-like"/>
    <property type="match status" value="2"/>
</dbReference>
<comment type="similarity">
    <text evidence="1">Belongs to the GTP cyclohydrolase I type 2/NIF3 family.</text>
</comment>
<gene>
    <name evidence="6" type="ORF">DSM112329_01345</name>
</gene>
<sequence length="254" mass="27234">MPPIDTLINTLDGLLKPGGYRDYCPNGLQVPGPEHVTRVITGVSAHAELFEAAAQRGADLVLVHHGLFWNSGPRALDRVAVRRLRLLFDHDIALAAYHLPLDGHQEHGNNALLAAALGAESWVPFAEYKGSPIGVAATFSGDGISRAELVDRVRTATAGREPLAFLDGPDPVRRIGIVSGAAADHIHDALDAGLDAFLTGEPSERIMAVARDYGITFIAAGHHATERFGVRRLGELLAERHGVEHEFVDVPNPI</sequence>
<evidence type="ECO:0000256" key="1">
    <source>
        <dbReference type="ARBA" id="ARBA00006964"/>
    </source>
</evidence>
<evidence type="ECO:0000313" key="6">
    <source>
        <dbReference type="EMBL" id="XAY04512.1"/>
    </source>
</evidence>
<dbReference type="AlphaFoldDB" id="A0AAU7AS81"/>
<proteinExistence type="inferred from homology"/>
<organism evidence="6">
    <name type="scientific">Paraconexibacter sp. AEG42_29</name>
    <dbReference type="NCBI Taxonomy" id="2997339"/>
    <lineage>
        <taxon>Bacteria</taxon>
        <taxon>Bacillati</taxon>
        <taxon>Actinomycetota</taxon>
        <taxon>Thermoleophilia</taxon>
        <taxon>Solirubrobacterales</taxon>
        <taxon>Paraconexibacteraceae</taxon>
        <taxon>Paraconexibacter</taxon>
    </lineage>
</organism>
<dbReference type="GO" id="GO:0046872">
    <property type="term" value="F:metal ion binding"/>
    <property type="evidence" value="ECO:0007669"/>
    <property type="project" value="UniProtKB-KW"/>
</dbReference>
<feature type="binding site" evidence="5">
    <location>
        <position position="102"/>
    </location>
    <ligand>
        <name>a divalent metal cation</name>
        <dbReference type="ChEBI" id="CHEBI:60240"/>
        <label>1</label>
    </ligand>
</feature>
<feature type="binding site" evidence="5">
    <location>
        <position position="226"/>
    </location>
    <ligand>
        <name>a divalent metal cation</name>
        <dbReference type="ChEBI" id="CHEBI:60240"/>
        <label>1</label>
    </ligand>
</feature>
<dbReference type="PANTHER" id="PTHR13799">
    <property type="entry name" value="NGG1 INTERACTING FACTOR 3"/>
    <property type="match status" value="1"/>
</dbReference>
<feature type="binding site" evidence="5">
    <location>
        <position position="222"/>
    </location>
    <ligand>
        <name>a divalent metal cation</name>
        <dbReference type="ChEBI" id="CHEBI:60240"/>
        <label>1</label>
    </ligand>
</feature>
<feature type="binding site" evidence="5">
    <location>
        <position position="64"/>
    </location>
    <ligand>
        <name>a divalent metal cation</name>
        <dbReference type="ChEBI" id="CHEBI:60240"/>
        <label>2</label>
    </ligand>
</feature>
<dbReference type="RefSeq" id="WP_354701039.1">
    <property type="nucleotide sequence ID" value="NZ_CP114014.1"/>
</dbReference>
<dbReference type="SUPFAM" id="SSF102705">
    <property type="entry name" value="NIF3 (NGG1p interacting factor 3)-like"/>
    <property type="match status" value="1"/>
</dbReference>
<accession>A0AAU7AS81</accession>
<evidence type="ECO:0000256" key="2">
    <source>
        <dbReference type="ARBA" id="ARBA00011643"/>
    </source>
</evidence>
<dbReference type="EMBL" id="CP114014">
    <property type="protein sequence ID" value="XAY04512.1"/>
    <property type="molecule type" value="Genomic_DNA"/>
</dbReference>
<dbReference type="InterPro" id="IPR036069">
    <property type="entry name" value="DUF34/NIF3_sf"/>
</dbReference>
<keyword evidence="4 5" id="KW-0479">Metal-binding</keyword>
<dbReference type="Pfam" id="PF01784">
    <property type="entry name" value="DUF34_NIF3"/>
    <property type="match status" value="1"/>
</dbReference>
<dbReference type="KEGG" id="parq:DSM112329_01345"/>
<name>A0AAU7AS81_9ACTN</name>
<evidence type="ECO:0000256" key="3">
    <source>
        <dbReference type="ARBA" id="ARBA00022112"/>
    </source>
</evidence>